<evidence type="ECO:0000313" key="2">
    <source>
        <dbReference type="Proteomes" id="UP000605970"/>
    </source>
</evidence>
<feature type="non-terminal residue" evidence="1">
    <location>
        <position position="1"/>
    </location>
</feature>
<name>A0A8S9ZXY0_9BILA</name>
<dbReference type="EMBL" id="JABEBT010000015">
    <property type="protein sequence ID" value="KAF7638100.1"/>
    <property type="molecule type" value="Genomic_DNA"/>
</dbReference>
<accession>A0A8S9ZXY0</accession>
<dbReference type="AlphaFoldDB" id="A0A8S9ZXY0"/>
<gene>
    <name evidence="1" type="ORF">Mgra_00002551</name>
</gene>
<organism evidence="1 2">
    <name type="scientific">Meloidogyne graminicola</name>
    <dbReference type="NCBI Taxonomy" id="189291"/>
    <lineage>
        <taxon>Eukaryota</taxon>
        <taxon>Metazoa</taxon>
        <taxon>Ecdysozoa</taxon>
        <taxon>Nematoda</taxon>
        <taxon>Chromadorea</taxon>
        <taxon>Rhabditida</taxon>
        <taxon>Tylenchina</taxon>
        <taxon>Tylenchomorpha</taxon>
        <taxon>Tylenchoidea</taxon>
        <taxon>Meloidogynidae</taxon>
        <taxon>Meloidogyninae</taxon>
        <taxon>Meloidogyne</taxon>
    </lineage>
</organism>
<keyword evidence="2" id="KW-1185">Reference proteome</keyword>
<sequence length="93" mass="10146">TLDSFIKELESRKNSSVIALVSGNLLIYLNFPGTPGPVVPTGLNLNDAINEAERVARRRSSSPRRAKTSGNTIIFSATFNNNALHRVGWIPPQ</sequence>
<dbReference type="Proteomes" id="UP000605970">
    <property type="component" value="Unassembled WGS sequence"/>
</dbReference>
<reference evidence="1" key="1">
    <citation type="journal article" date="2020" name="Ecol. Evol.">
        <title>Genome structure and content of the rice root-knot nematode (Meloidogyne graminicola).</title>
        <authorList>
            <person name="Phan N.T."/>
            <person name="Danchin E.G.J."/>
            <person name="Klopp C."/>
            <person name="Perfus-Barbeoch L."/>
            <person name="Kozlowski D.K."/>
            <person name="Koutsovoulos G.D."/>
            <person name="Lopez-Roques C."/>
            <person name="Bouchez O."/>
            <person name="Zahm M."/>
            <person name="Besnard G."/>
            <person name="Bellafiore S."/>
        </authorList>
    </citation>
    <scope>NUCLEOTIDE SEQUENCE</scope>
    <source>
        <strain evidence="1">VN-18</strain>
    </source>
</reference>
<evidence type="ECO:0000313" key="1">
    <source>
        <dbReference type="EMBL" id="KAF7638100.1"/>
    </source>
</evidence>
<comment type="caution">
    <text evidence="1">The sequence shown here is derived from an EMBL/GenBank/DDBJ whole genome shotgun (WGS) entry which is preliminary data.</text>
</comment>
<protein>
    <submittedName>
        <fullName evidence="1">Uncharacterized protein</fullName>
    </submittedName>
</protein>
<proteinExistence type="predicted"/>